<evidence type="ECO:0000313" key="3">
    <source>
        <dbReference type="Proteomes" id="UP000199537"/>
    </source>
</evidence>
<feature type="transmembrane region" description="Helical" evidence="1">
    <location>
        <begin position="113"/>
        <end position="137"/>
    </location>
</feature>
<evidence type="ECO:0000256" key="1">
    <source>
        <dbReference type="SAM" id="Phobius"/>
    </source>
</evidence>
<feature type="transmembrane region" description="Helical" evidence="1">
    <location>
        <begin position="32"/>
        <end position="53"/>
    </location>
</feature>
<keyword evidence="3" id="KW-1185">Reference proteome</keyword>
<keyword evidence="1" id="KW-1133">Transmembrane helix</keyword>
<accession>A0A1I7MY61</accession>
<reference evidence="3" key="1">
    <citation type="submission" date="2016-10" db="EMBL/GenBank/DDBJ databases">
        <authorList>
            <person name="Varghese N."/>
            <person name="Submissions S."/>
        </authorList>
    </citation>
    <scope>NUCLEOTIDE SEQUENCE [LARGE SCALE GENOMIC DNA]</scope>
    <source>
        <strain evidence="3">DSM 14807</strain>
    </source>
</reference>
<feature type="transmembrane region" description="Helical" evidence="1">
    <location>
        <begin position="197"/>
        <end position="225"/>
    </location>
</feature>
<proteinExistence type="predicted"/>
<evidence type="ECO:0000313" key="2">
    <source>
        <dbReference type="EMBL" id="SFV27363.1"/>
    </source>
</evidence>
<protein>
    <recommendedName>
        <fullName evidence="4">Glycosyltransferase RgtA/B/C/D-like domain-containing protein</fullName>
    </recommendedName>
</protein>
<evidence type="ECO:0008006" key="4">
    <source>
        <dbReference type="Google" id="ProtNLM"/>
    </source>
</evidence>
<organism evidence="2 3">
    <name type="scientific">Thermoflavifilum thermophilum</name>
    <dbReference type="NCBI Taxonomy" id="1393122"/>
    <lineage>
        <taxon>Bacteria</taxon>
        <taxon>Pseudomonadati</taxon>
        <taxon>Bacteroidota</taxon>
        <taxon>Chitinophagia</taxon>
        <taxon>Chitinophagales</taxon>
        <taxon>Chitinophagaceae</taxon>
        <taxon>Thermoflavifilum</taxon>
    </lineage>
</organism>
<feature type="transmembrane region" description="Helical" evidence="1">
    <location>
        <begin position="237"/>
        <end position="263"/>
    </location>
</feature>
<feature type="transmembrane region" description="Helical" evidence="1">
    <location>
        <begin position="351"/>
        <end position="370"/>
    </location>
</feature>
<sequence>MHPFSIHEIIFPAFCIFLITFIITFSYTKSFFLSIFSSFFKFIIFFIYFVFYFDGTYNFLDDWVYYQEGIVLLQHHVTLFNLPQNWQFLLSIGGGQNVLYYLYNTYAFKLFGIGYYAPVALNVILTGFIAYIGTRLVEKEFKLKGDARILFFLFLLFYPDILAWSNVMNGKDILVLLLELILIASISYYLRGKIFRSLLIGIPIGFMLFFTRFYAIFLISLALLLANLWGSLTLRKVFFLIFSFFIVFFIFHVLGIDAILLSYHDLLQKFVNPLYGFFRFLLTPIPFHAEQSYAFLNLPSLFHWLMIPFLILGIIYIYHVKTPFSRFFLSYFFIFVILYSVYGELQGPRHRVQLDYCLAVFQFYGFMWVLRSLHYPNRPISLDSKLEYT</sequence>
<dbReference type="AlphaFoldDB" id="A0A1I7MY61"/>
<feature type="transmembrane region" description="Helical" evidence="1">
    <location>
        <begin position="301"/>
        <end position="320"/>
    </location>
</feature>
<dbReference type="STRING" id="1393122.SAMN05660895_0094"/>
<feature type="transmembrane region" description="Helical" evidence="1">
    <location>
        <begin position="6"/>
        <end position="25"/>
    </location>
</feature>
<name>A0A1I7MY61_9BACT</name>
<feature type="transmembrane region" description="Helical" evidence="1">
    <location>
        <begin position="173"/>
        <end position="190"/>
    </location>
</feature>
<gene>
    <name evidence="2" type="ORF">SAMN05660895_0094</name>
</gene>
<feature type="transmembrane region" description="Helical" evidence="1">
    <location>
        <begin position="327"/>
        <end position="345"/>
    </location>
</feature>
<dbReference type="Proteomes" id="UP000199537">
    <property type="component" value="Unassembled WGS sequence"/>
</dbReference>
<keyword evidence="1" id="KW-0812">Transmembrane</keyword>
<dbReference type="EMBL" id="FPCJ01000001">
    <property type="protein sequence ID" value="SFV27363.1"/>
    <property type="molecule type" value="Genomic_DNA"/>
</dbReference>
<feature type="transmembrane region" description="Helical" evidence="1">
    <location>
        <begin position="149"/>
        <end position="167"/>
    </location>
</feature>
<keyword evidence="1" id="KW-0472">Membrane</keyword>